<dbReference type="Proteomes" id="UP000199520">
    <property type="component" value="Unassembled WGS sequence"/>
</dbReference>
<keyword evidence="1" id="KW-0328">Glycosyltransferase</keyword>
<evidence type="ECO:0000256" key="2">
    <source>
        <dbReference type="ARBA" id="ARBA00022679"/>
    </source>
</evidence>
<dbReference type="PANTHER" id="PTHR11927:SF9">
    <property type="entry name" value="L-FUCOSYLTRANSFERASE"/>
    <property type="match status" value="1"/>
</dbReference>
<dbReference type="OrthoDB" id="9794601at2"/>
<evidence type="ECO:0000313" key="3">
    <source>
        <dbReference type="EMBL" id="SFL68869.1"/>
    </source>
</evidence>
<organism evidence="3 4">
    <name type="scientific">Pelosinus propionicus DSM 13327</name>
    <dbReference type="NCBI Taxonomy" id="1123291"/>
    <lineage>
        <taxon>Bacteria</taxon>
        <taxon>Bacillati</taxon>
        <taxon>Bacillota</taxon>
        <taxon>Negativicutes</taxon>
        <taxon>Selenomonadales</taxon>
        <taxon>Sporomusaceae</taxon>
        <taxon>Pelosinus</taxon>
    </lineage>
</organism>
<keyword evidence="4" id="KW-1185">Reference proteome</keyword>
<accession>A0A1I4JQN9</accession>
<dbReference type="Gene3D" id="3.40.50.11350">
    <property type="match status" value="1"/>
</dbReference>
<dbReference type="GO" id="GO:0008107">
    <property type="term" value="F:galactoside 2-alpha-L-fucosyltransferase activity"/>
    <property type="evidence" value="ECO:0007669"/>
    <property type="project" value="InterPro"/>
</dbReference>
<dbReference type="STRING" id="1123291.SAMN04490355_101398"/>
<dbReference type="Pfam" id="PF01531">
    <property type="entry name" value="Glyco_transf_11"/>
    <property type="match status" value="1"/>
</dbReference>
<evidence type="ECO:0000256" key="1">
    <source>
        <dbReference type="ARBA" id="ARBA00022676"/>
    </source>
</evidence>
<dbReference type="CDD" id="cd11301">
    <property type="entry name" value="Fut1_Fut2_like"/>
    <property type="match status" value="1"/>
</dbReference>
<keyword evidence="2 3" id="KW-0808">Transferase</keyword>
<gene>
    <name evidence="3" type="ORF">SAMN04490355_101398</name>
</gene>
<reference evidence="4" key="1">
    <citation type="submission" date="2016-10" db="EMBL/GenBank/DDBJ databases">
        <authorList>
            <person name="Varghese N."/>
            <person name="Submissions S."/>
        </authorList>
    </citation>
    <scope>NUCLEOTIDE SEQUENCE [LARGE SCALE GENOMIC DNA]</scope>
    <source>
        <strain evidence="4">DSM 13327</strain>
    </source>
</reference>
<dbReference type="RefSeq" id="WP_090935592.1">
    <property type="nucleotide sequence ID" value="NZ_FOTS01000013.1"/>
</dbReference>
<dbReference type="GO" id="GO:0016020">
    <property type="term" value="C:membrane"/>
    <property type="evidence" value="ECO:0007669"/>
    <property type="project" value="InterPro"/>
</dbReference>
<proteinExistence type="predicted"/>
<dbReference type="PANTHER" id="PTHR11927">
    <property type="entry name" value="GALACTOSIDE 2-L-FUCOSYLTRANSFERASE"/>
    <property type="match status" value="1"/>
</dbReference>
<dbReference type="EMBL" id="FOTS01000013">
    <property type="protein sequence ID" value="SFL68869.1"/>
    <property type="molecule type" value="Genomic_DNA"/>
</dbReference>
<dbReference type="AlphaFoldDB" id="A0A1I4JQN9"/>
<protein>
    <submittedName>
        <fullName evidence="3">Glycosyl transferase family 11</fullName>
    </submittedName>
</protein>
<sequence>MVIVRLLGGLGNQLFQYAMARRIAYEHQVPIKLDVSSYDIYKLRTYRLHHFNIMENFASVKEINDLIEAGKIAKERQFCFDEQMMHLPGDIYLDGYWQCEKYFENVSNLIRHEFQLKAALSDQDEELIKKIRNVQSISIHVRRGDYVFDEYNHHIHGTCSLEYYHFCIEQLAAAFDKPNFFVFSDDKQWVQDHIKVKYPITFVTHNDIDKEYADLFLMSNCKHHIIANSSFSWWAAWLCTYDKKKILSPAKWFHSHDYDGRDIIPKGWYQV</sequence>
<name>A0A1I4JQN9_9FIRM</name>
<evidence type="ECO:0000313" key="4">
    <source>
        <dbReference type="Proteomes" id="UP000199520"/>
    </source>
</evidence>
<dbReference type="GO" id="GO:0005975">
    <property type="term" value="P:carbohydrate metabolic process"/>
    <property type="evidence" value="ECO:0007669"/>
    <property type="project" value="InterPro"/>
</dbReference>
<dbReference type="InterPro" id="IPR002516">
    <property type="entry name" value="Glyco_trans_11"/>
</dbReference>